<gene>
    <name evidence="1" type="ORF">DLK05_05360</name>
</gene>
<dbReference type="RefSeq" id="WP_127342970.1">
    <property type="nucleotide sequence ID" value="NZ_RJJX01000005.1"/>
</dbReference>
<name>A0A434AWP1_9BACT</name>
<dbReference type="Proteomes" id="UP000282985">
    <property type="component" value="Unassembled WGS sequence"/>
</dbReference>
<dbReference type="Pfam" id="PF13585">
    <property type="entry name" value="CHU_C"/>
    <property type="match status" value="1"/>
</dbReference>
<dbReference type="EMBL" id="RJJX01000005">
    <property type="protein sequence ID" value="RUT78912.1"/>
    <property type="molecule type" value="Genomic_DNA"/>
</dbReference>
<dbReference type="NCBIfam" id="TIGR04131">
    <property type="entry name" value="Bac_Flav_CTERM"/>
    <property type="match status" value="1"/>
</dbReference>
<comment type="caution">
    <text evidence="1">The sequence shown here is derived from an EMBL/GenBank/DDBJ whole genome shotgun (WGS) entry which is preliminary data.</text>
</comment>
<keyword evidence="2" id="KW-1185">Reference proteome</keyword>
<organism evidence="1 2">
    <name type="scientific">Ancylomarina longa</name>
    <dbReference type="NCBI Taxonomy" id="2487017"/>
    <lineage>
        <taxon>Bacteria</taxon>
        <taxon>Pseudomonadati</taxon>
        <taxon>Bacteroidota</taxon>
        <taxon>Bacteroidia</taxon>
        <taxon>Marinilabiliales</taxon>
        <taxon>Marinifilaceae</taxon>
        <taxon>Ancylomarina</taxon>
    </lineage>
</organism>
<sequence length="762" mass="85134">MTKKRIIHWVYRSKILTVFFWIGVCPFISAQTTDVSFDPDYQIMYCSANNGEASTMQKIKLTIKGPENKKWFVSYSVNNSPAVVANGDKGIDISKFDLSLLLQNRTNSIQNYTIELKEAWLEDLSLLTISKDHQAATVQILPLANPEIADYYPKAKINSTQEYTAEIGKNSSYTVWLPIGASSIHEESEIDANRKVVRIKIKWPDKAKNQLFKLIETDAFGCNSDTIYASVELVKSFAIDLADTVYICKGENAILNPQIDLPSNYSYLWNTGETSKSITVSKPENYTLTVTDLADNQKVNTSVKVLEQQAPTIDIPDYLVLSNENPNIDIFSNGCTYLWSDGSTASSITIDQSGTYSVTKISSAGCQTRKSFKAKLEEDLFDLQLPEIIHLCGNEKLTLSPAINKQQNYQYEWSNGSHKPTITIGEADNYWVKVTDPDGFSKIANTTVISHHNPIVDLGSDFILWDGESKLLDAGNNGASYIWNNGETSQTILANSGGIFMVEVSDQYGCSNKDTVIVDYREGEKFGVFLGEDHSICTGDSILITPQIEGNPTYPLNYHWINSNKNESNIYLKDDGKYCLEVTDAYGNMESDCITISLYPTPIVDLGKDLVSYPKKGIVLDAGTPNCFYTWSTDEITQKISVNTEGKYWVLVTNESDCSARDTIDIGFVENYPFVGLPKAFSPNGDGHNDKLFIRGTDIDKATLIIYNRLGQKIFETTNINQGWDGFFNGELQNIDVYIYVLEVTYLNGKHVLKKGNVALLR</sequence>
<proteinExistence type="predicted"/>
<accession>A0A434AWP1</accession>
<evidence type="ECO:0000313" key="2">
    <source>
        <dbReference type="Proteomes" id="UP000282985"/>
    </source>
</evidence>
<reference evidence="1 2" key="1">
    <citation type="submission" date="2018-11" db="EMBL/GenBank/DDBJ databases">
        <title>Parancylomarina longa gen. nov., sp. nov., isolated from sediments of southern Okinawa.</title>
        <authorList>
            <person name="Fu T."/>
        </authorList>
    </citation>
    <scope>NUCLEOTIDE SEQUENCE [LARGE SCALE GENOMIC DNA]</scope>
    <source>
        <strain evidence="1 2">T3-2 S1-C</strain>
    </source>
</reference>
<dbReference type="OrthoDB" id="1108781at2"/>
<protein>
    <submittedName>
        <fullName evidence="1">Gliding motility-associated C-terminal domain-containing protein</fullName>
    </submittedName>
</protein>
<evidence type="ECO:0000313" key="1">
    <source>
        <dbReference type="EMBL" id="RUT78912.1"/>
    </source>
</evidence>
<dbReference type="InterPro" id="IPR026341">
    <property type="entry name" value="T9SS_type_B"/>
</dbReference>
<dbReference type="AlphaFoldDB" id="A0A434AWP1"/>